<comment type="subcellular location">
    <subcellularLocation>
        <location evidence="1">Membrane</location>
        <topology evidence="1">Single-pass type I membrane protein</topology>
    </subcellularLocation>
</comment>
<dbReference type="Pfam" id="PF23122">
    <property type="entry name" value="C2_ITFG1"/>
    <property type="match status" value="1"/>
</dbReference>
<evidence type="ECO:0000313" key="10">
    <source>
        <dbReference type="EMBL" id="KAG2182946.1"/>
    </source>
</evidence>
<evidence type="ECO:0000256" key="6">
    <source>
        <dbReference type="ARBA" id="ARBA00023136"/>
    </source>
</evidence>
<dbReference type="AlphaFoldDB" id="A0A8H7UEP1"/>
<dbReference type="InterPro" id="IPR024881">
    <property type="entry name" value="Tip"/>
</dbReference>
<dbReference type="PANTHER" id="PTHR13412">
    <property type="entry name" value="T-CELL IMMUNOMODULATORY PROTEIN HOMOLOG"/>
    <property type="match status" value="1"/>
</dbReference>
<reference evidence="10" key="1">
    <citation type="submission" date="2020-12" db="EMBL/GenBank/DDBJ databases">
        <title>Metabolic potential, ecology and presence of endohyphal bacteria is reflected in genomic diversity of Mucoromycotina.</title>
        <authorList>
            <person name="Muszewska A."/>
            <person name="Okrasinska A."/>
            <person name="Steczkiewicz K."/>
            <person name="Drgas O."/>
            <person name="Orlowska M."/>
            <person name="Perlinska-Lenart U."/>
            <person name="Aleksandrzak-Piekarczyk T."/>
            <person name="Szatraj K."/>
            <person name="Zielenkiewicz U."/>
            <person name="Pilsyk S."/>
            <person name="Malc E."/>
            <person name="Mieczkowski P."/>
            <person name="Kruszewska J.S."/>
            <person name="Biernat P."/>
            <person name="Pawlowska J."/>
        </authorList>
    </citation>
    <scope>NUCLEOTIDE SEQUENCE</scope>
    <source>
        <strain evidence="10">WA0000051536</strain>
    </source>
</reference>
<dbReference type="OrthoDB" id="10022113at2759"/>
<comment type="caution">
    <text evidence="10">The sequence shown here is derived from an EMBL/GenBank/DDBJ whole genome shotgun (WGS) entry which is preliminary data.</text>
</comment>
<evidence type="ECO:0000313" key="11">
    <source>
        <dbReference type="Proteomes" id="UP000612746"/>
    </source>
</evidence>
<comment type="similarity">
    <text evidence="2">Belongs to the TIP family.</text>
</comment>
<evidence type="ECO:0000259" key="9">
    <source>
        <dbReference type="Pfam" id="PF23122"/>
    </source>
</evidence>
<evidence type="ECO:0000256" key="2">
    <source>
        <dbReference type="ARBA" id="ARBA00006496"/>
    </source>
</evidence>
<keyword evidence="7" id="KW-0325">Glycoprotein</keyword>
<feature type="domain" description="T-cell immunomodulatory protein TIP C2" evidence="9">
    <location>
        <begin position="521"/>
        <end position="622"/>
    </location>
</feature>
<evidence type="ECO:0000256" key="1">
    <source>
        <dbReference type="ARBA" id="ARBA00004479"/>
    </source>
</evidence>
<evidence type="ECO:0000256" key="4">
    <source>
        <dbReference type="ARBA" id="ARBA00022729"/>
    </source>
</evidence>
<sequence length="674" mass="74513">MLRWRSSTTITQAIALCCCISNLFSTAYAFQYPSAFPKSKLYQLQPDSLGIDNLAGTIAAFGDFNGDKYTDLIVLGTDQASVTVYTWNHVNSTFQALPNAPQVHNTGFVIENIIPGDFTFDGKLDLLLMGRKNPSHANDEILMRIYKGNGNDTIDSDYISLPSAKTAQPMVADITGDMKPDILGYAWDDVSSKPSLSIWTNIADPANPNSTTLYNVSSAEKLFDTADSEKCVWASPHSNAFLDLDGDCLAGSNGQQSVQFWVNNREQGFKMVQQANLPNGAGPLSFSDIDGDGSIDILFPVCSGSKCQIHIVYNQQMSLCAKSEDSHQNSTTCRQARNLCVADPDFKFDFDSSHTQSYSMFDMDSVLDDGEYIRTDDTGFQGSWPVPIRLGDYNLDGYPDLLVVTNKRVVLFESVLCDNRRCPASATNAYRRAFKIVTSGADAINSDISNPRQAAFFDIAEDGTLDILVLQLEGSSSSLGRNAQFVLNNYFNDAFFLKGLVSNGVCPGYCPNEPRFPTPKPYGVNYPGATFKFTVLDTSGVKRVHQVPQLSQTGYLSLQTPYSLFGLGRTNNYIEEMFAGTTRHQAQNYLFYEGVIPNSQLIFIPYQPEGVEDSSTWKVELYIQPADYIPWVFVTLAGAAAILATVVATLNWMEKREDRLERRKALHIVNFDAL</sequence>
<feature type="transmembrane region" description="Helical" evidence="8">
    <location>
        <begin position="628"/>
        <end position="653"/>
    </location>
</feature>
<keyword evidence="4" id="KW-0732">Signal</keyword>
<keyword evidence="11" id="KW-1185">Reference proteome</keyword>
<dbReference type="Proteomes" id="UP000612746">
    <property type="component" value="Unassembled WGS sequence"/>
</dbReference>
<evidence type="ECO:0000256" key="5">
    <source>
        <dbReference type="ARBA" id="ARBA00022989"/>
    </source>
</evidence>
<dbReference type="PANTHER" id="PTHR13412:SF0">
    <property type="entry name" value="T-CELL IMMUNOMODULATORY PROTEIN"/>
    <property type="match status" value="1"/>
</dbReference>
<dbReference type="Pfam" id="PF13517">
    <property type="entry name" value="FG-GAP_3"/>
    <property type="match status" value="1"/>
</dbReference>
<accession>A0A8H7UEP1</accession>
<keyword evidence="3 8" id="KW-0812">Transmembrane</keyword>
<evidence type="ECO:0000256" key="8">
    <source>
        <dbReference type="SAM" id="Phobius"/>
    </source>
</evidence>
<keyword evidence="6 8" id="KW-0472">Membrane</keyword>
<name>A0A8H7UEP1_9FUNG</name>
<dbReference type="InterPro" id="IPR013517">
    <property type="entry name" value="FG-GAP"/>
</dbReference>
<keyword evidence="5 8" id="KW-1133">Transmembrane helix</keyword>
<dbReference type="EMBL" id="JAEPRA010000007">
    <property type="protein sequence ID" value="KAG2182946.1"/>
    <property type="molecule type" value="Genomic_DNA"/>
</dbReference>
<evidence type="ECO:0000256" key="7">
    <source>
        <dbReference type="ARBA" id="ARBA00023180"/>
    </source>
</evidence>
<gene>
    <name evidence="10" type="ORF">INT44_005927</name>
</gene>
<evidence type="ECO:0000256" key="3">
    <source>
        <dbReference type="ARBA" id="ARBA00022692"/>
    </source>
</evidence>
<dbReference type="InterPro" id="IPR028994">
    <property type="entry name" value="Integrin_alpha_N"/>
</dbReference>
<organism evidence="10 11">
    <name type="scientific">Umbelopsis vinacea</name>
    <dbReference type="NCBI Taxonomy" id="44442"/>
    <lineage>
        <taxon>Eukaryota</taxon>
        <taxon>Fungi</taxon>
        <taxon>Fungi incertae sedis</taxon>
        <taxon>Mucoromycota</taxon>
        <taxon>Mucoromycotina</taxon>
        <taxon>Umbelopsidomycetes</taxon>
        <taxon>Umbelopsidales</taxon>
        <taxon>Umbelopsidaceae</taxon>
        <taxon>Umbelopsis</taxon>
    </lineage>
</organism>
<dbReference type="GO" id="GO:0005886">
    <property type="term" value="C:plasma membrane"/>
    <property type="evidence" value="ECO:0007669"/>
    <property type="project" value="TreeGrafter"/>
</dbReference>
<dbReference type="InterPro" id="IPR057089">
    <property type="entry name" value="C2_TIP"/>
</dbReference>
<protein>
    <recommendedName>
        <fullName evidence="9">T-cell immunomodulatory protein TIP C2 domain-containing protein</fullName>
    </recommendedName>
</protein>
<proteinExistence type="inferred from homology"/>
<dbReference type="SUPFAM" id="SSF69318">
    <property type="entry name" value="Integrin alpha N-terminal domain"/>
    <property type="match status" value="1"/>
</dbReference>